<dbReference type="Gene3D" id="1.10.287.950">
    <property type="entry name" value="Methyl-accepting chemotaxis protein"/>
    <property type="match status" value="1"/>
</dbReference>
<evidence type="ECO:0000313" key="8">
    <source>
        <dbReference type="EMBL" id="MFL9926461.1"/>
    </source>
</evidence>
<dbReference type="SUPFAM" id="SSF58104">
    <property type="entry name" value="Methyl-accepting chemotaxis protein (MCP) signaling domain"/>
    <property type="match status" value="1"/>
</dbReference>
<feature type="transmembrane region" description="Helical" evidence="5">
    <location>
        <begin position="336"/>
        <end position="355"/>
    </location>
</feature>
<dbReference type="InterPro" id="IPR003660">
    <property type="entry name" value="HAMP_dom"/>
</dbReference>
<dbReference type="PROSITE" id="PS50885">
    <property type="entry name" value="HAMP"/>
    <property type="match status" value="1"/>
</dbReference>
<dbReference type="SUPFAM" id="SSF103190">
    <property type="entry name" value="Sensory domain-like"/>
    <property type="match status" value="1"/>
</dbReference>
<proteinExistence type="inferred from homology"/>
<sequence>MNTSSSGSRFNFRHWPVGTKLTTLTVALVGIVFTAAILLISYSTSRLLEQRSVTQIADETRSVVNMVEMFDRTVTSQVDRFSGMFGQEFKGKFKLDAARTVQIGDQATPVLQDEGTDLNMNFSVPDRFTAETGVTATIFAKTGDDFVRISTSLKKENGDRAIGTLLDRAHPGYAALKSDKAYSGTAMLFGKQYMTKYVPIKDDGGQIIGALYVGVDISPDIKALKDKIKALRIGPTGFFYALNGKDGKDQGVLLAGSDIDGKKEGDNLSGMQDADGKAYIKEMMSGTEGILRYRPTSGGGEKIVAYSRYPNWNWVVVGETFTAEVTQEMRALRNQYIIFGVVFLALLAVLQTLLVRSMVTRPLDQVKTAANSLAGGDLTTRIAVTREDELGQLMRAVNGISEGLATVVSSVRVGTDQITHAASEIAQGNMDLSTRTEQQASSLNHTASSMDQLTSTVKQNAGSAQRANQLAASASSVAEQAGGVVAQVVNTMDAISNSSQKITDIISVIDGIAFQTNILALNAAVEAARAGEQGRGFAVVASEVRALAQRSAAAAKEIKELIDDSAQRVSTGSQLVQQAGATMTDVVQSVQRVTDVMTEISDASHAQSSGIEEVNQTVAQMDEHTQQNAALVEEAAAAAQSLRSQAEKLTAVVAAFKLH</sequence>
<dbReference type="CDD" id="cd06225">
    <property type="entry name" value="HAMP"/>
    <property type="match status" value="1"/>
</dbReference>
<accession>A0ABW9ADC2</accession>
<dbReference type="Gene3D" id="3.30.450.20">
    <property type="entry name" value="PAS domain"/>
    <property type="match status" value="1"/>
</dbReference>
<dbReference type="SMART" id="SM00304">
    <property type="entry name" value="HAMP"/>
    <property type="match status" value="1"/>
</dbReference>
<dbReference type="CDD" id="cd12912">
    <property type="entry name" value="PDC2_MCP_like"/>
    <property type="match status" value="1"/>
</dbReference>
<protein>
    <submittedName>
        <fullName evidence="8">Cache 3/Cache 2 fusion domain-containing protein</fullName>
    </submittedName>
</protein>
<feature type="coiled-coil region" evidence="4">
    <location>
        <begin position="614"/>
        <end position="652"/>
    </location>
</feature>
<keyword evidence="9" id="KW-1185">Reference proteome</keyword>
<evidence type="ECO:0000313" key="9">
    <source>
        <dbReference type="Proteomes" id="UP001629246"/>
    </source>
</evidence>
<reference evidence="8 9" key="1">
    <citation type="journal article" date="2024" name="Chem. Sci.">
        <title>Discovery of megapolipeptins by genome mining of a Burkholderiales bacteria collection.</title>
        <authorList>
            <person name="Paulo B.S."/>
            <person name="Recchia M.J.J."/>
            <person name="Lee S."/>
            <person name="Fergusson C.H."/>
            <person name="Romanowski S.B."/>
            <person name="Hernandez A."/>
            <person name="Krull N."/>
            <person name="Liu D.Y."/>
            <person name="Cavanagh H."/>
            <person name="Bos A."/>
            <person name="Gray C.A."/>
            <person name="Murphy B.T."/>
            <person name="Linington R.G."/>
            <person name="Eustaquio A.S."/>
        </authorList>
    </citation>
    <scope>NUCLEOTIDE SEQUENCE [LARGE SCALE GENOMIC DNA]</scope>
    <source>
        <strain evidence="8 9">RL21-008-BIB-A</strain>
    </source>
</reference>
<dbReference type="InterPro" id="IPR004089">
    <property type="entry name" value="MCPsignal_dom"/>
</dbReference>
<dbReference type="EMBL" id="JAQQFM010000008">
    <property type="protein sequence ID" value="MFL9926461.1"/>
    <property type="molecule type" value="Genomic_DNA"/>
</dbReference>
<evidence type="ECO:0000256" key="1">
    <source>
        <dbReference type="ARBA" id="ARBA00022481"/>
    </source>
</evidence>
<evidence type="ECO:0000259" key="6">
    <source>
        <dbReference type="PROSITE" id="PS50111"/>
    </source>
</evidence>
<feature type="domain" description="HAMP" evidence="7">
    <location>
        <begin position="357"/>
        <end position="409"/>
    </location>
</feature>
<dbReference type="InterPro" id="IPR033462">
    <property type="entry name" value="Cache_3-Cache_2"/>
</dbReference>
<keyword evidence="5" id="KW-0812">Transmembrane</keyword>
<dbReference type="Pfam" id="PF17201">
    <property type="entry name" value="Cache_3-Cache_2"/>
    <property type="match status" value="1"/>
</dbReference>
<evidence type="ECO:0000256" key="3">
    <source>
        <dbReference type="PROSITE-ProRule" id="PRU00284"/>
    </source>
</evidence>
<dbReference type="InterPro" id="IPR051310">
    <property type="entry name" value="MCP_chemotaxis"/>
</dbReference>
<organism evidence="8 9">
    <name type="scientific">Herbaspirillum lusitanum</name>
    <dbReference type="NCBI Taxonomy" id="213312"/>
    <lineage>
        <taxon>Bacteria</taxon>
        <taxon>Pseudomonadati</taxon>
        <taxon>Pseudomonadota</taxon>
        <taxon>Betaproteobacteria</taxon>
        <taxon>Burkholderiales</taxon>
        <taxon>Oxalobacteraceae</taxon>
        <taxon>Herbaspirillum</taxon>
    </lineage>
</organism>
<dbReference type="Pfam" id="PF00015">
    <property type="entry name" value="MCPsignal"/>
    <property type="match status" value="1"/>
</dbReference>
<dbReference type="PRINTS" id="PR00260">
    <property type="entry name" value="CHEMTRNSDUCR"/>
</dbReference>
<feature type="transmembrane region" description="Helical" evidence="5">
    <location>
        <begin position="21"/>
        <end position="42"/>
    </location>
</feature>
<evidence type="ECO:0000259" key="7">
    <source>
        <dbReference type="PROSITE" id="PS50885"/>
    </source>
</evidence>
<comment type="caution">
    <text evidence="8">The sequence shown here is derived from an EMBL/GenBank/DDBJ whole genome shotgun (WGS) entry which is preliminary data.</text>
</comment>
<name>A0ABW9ADC2_9BURK</name>
<dbReference type="InterPro" id="IPR029151">
    <property type="entry name" value="Sensor-like_sf"/>
</dbReference>
<keyword evidence="4" id="KW-0175">Coiled coil</keyword>
<keyword evidence="1" id="KW-0488">Methylation</keyword>
<gene>
    <name evidence="8" type="ORF">PQR62_19450</name>
</gene>
<evidence type="ECO:0000256" key="4">
    <source>
        <dbReference type="SAM" id="Coils"/>
    </source>
</evidence>
<dbReference type="PANTHER" id="PTHR43531:SF14">
    <property type="entry name" value="METHYL-ACCEPTING CHEMOTAXIS PROTEIN I-RELATED"/>
    <property type="match status" value="1"/>
</dbReference>
<dbReference type="RefSeq" id="WP_408159659.1">
    <property type="nucleotide sequence ID" value="NZ_JAQQFM010000008.1"/>
</dbReference>
<comment type="similarity">
    <text evidence="2">Belongs to the methyl-accepting chemotaxis (MCP) protein family.</text>
</comment>
<evidence type="ECO:0000256" key="5">
    <source>
        <dbReference type="SAM" id="Phobius"/>
    </source>
</evidence>
<dbReference type="PROSITE" id="PS50111">
    <property type="entry name" value="CHEMOTAXIS_TRANSDUC_2"/>
    <property type="match status" value="1"/>
</dbReference>
<feature type="domain" description="Methyl-accepting transducer" evidence="6">
    <location>
        <begin position="414"/>
        <end position="643"/>
    </location>
</feature>
<dbReference type="PANTHER" id="PTHR43531">
    <property type="entry name" value="PROTEIN ICFG"/>
    <property type="match status" value="1"/>
</dbReference>
<dbReference type="CDD" id="cd11386">
    <property type="entry name" value="MCP_signal"/>
    <property type="match status" value="1"/>
</dbReference>
<keyword evidence="5" id="KW-1133">Transmembrane helix</keyword>
<keyword evidence="5" id="KW-0472">Membrane</keyword>
<dbReference type="Proteomes" id="UP001629246">
    <property type="component" value="Unassembled WGS sequence"/>
</dbReference>
<dbReference type="Pfam" id="PF00672">
    <property type="entry name" value="HAMP"/>
    <property type="match status" value="1"/>
</dbReference>
<dbReference type="SMART" id="SM00283">
    <property type="entry name" value="MA"/>
    <property type="match status" value="1"/>
</dbReference>
<dbReference type="InterPro" id="IPR004090">
    <property type="entry name" value="Chemotax_Me-accpt_rcpt"/>
</dbReference>
<keyword evidence="3" id="KW-0807">Transducer</keyword>
<evidence type="ECO:0000256" key="2">
    <source>
        <dbReference type="ARBA" id="ARBA00029447"/>
    </source>
</evidence>